<dbReference type="EMBL" id="ASHM01031123">
    <property type="protein sequence ID" value="PNX76697.1"/>
    <property type="molecule type" value="Genomic_DNA"/>
</dbReference>
<accession>A0A2K3LDV2</accession>
<evidence type="ECO:0000256" key="1">
    <source>
        <dbReference type="SAM" id="MobiDB-lite"/>
    </source>
</evidence>
<feature type="compositionally biased region" description="Polar residues" evidence="1">
    <location>
        <begin position="51"/>
        <end position="67"/>
    </location>
</feature>
<evidence type="ECO:0000313" key="2">
    <source>
        <dbReference type="EMBL" id="PNX76697.1"/>
    </source>
</evidence>
<sequence length="67" mass="7961">MQIGRMKLDDDLGPDREDHFQTDDEENQADRDFENDDDDDDDDTDSDKNSPHSNEVHFNTTWPQTYR</sequence>
<reference evidence="2 3" key="1">
    <citation type="journal article" date="2014" name="Am. J. Bot.">
        <title>Genome assembly and annotation for red clover (Trifolium pratense; Fabaceae).</title>
        <authorList>
            <person name="Istvanek J."/>
            <person name="Jaros M."/>
            <person name="Krenek A."/>
            <person name="Repkova J."/>
        </authorList>
    </citation>
    <scope>NUCLEOTIDE SEQUENCE [LARGE SCALE GENOMIC DNA]</scope>
    <source>
        <strain evidence="3">cv. Tatra</strain>
        <tissue evidence="2">Young leaves</tissue>
    </source>
</reference>
<name>A0A2K3LDV2_TRIPR</name>
<feature type="compositionally biased region" description="Basic and acidic residues" evidence="1">
    <location>
        <begin position="1"/>
        <end position="32"/>
    </location>
</feature>
<comment type="caution">
    <text evidence="2">The sequence shown here is derived from an EMBL/GenBank/DDBJ whole genome shotgun (WGS) entry which is preliminary data.</text>
</comment>
<dbReference type="ExpressionAtlas" id="A0A2K3LDV2">
    <property type="expression patterns" value="baseline"/>
</dbReference>
<gene>
    <name evidence="2" type="ORF">L195_g032655</name>
</gene>
<organism evidence="2 3">
    <name type="scientific">Trifolium pratense</name>
    <name type="common">Red clover</name>
    <dbReference type="NCBI Taxonomy" id="57577"/>
    <lineage>
        <taxon>Eukaryota</taxon>
        <taxon>Viridiplantae</taxon>
        <taxon>Streptophyta</taxon>
        <taxon>Embryophyta</taxon>
        <taxon>Tracheophyta</taxon>
        <taxon>Spermatophyta</taxon>
        <taxon>Magnoliopsida</taxon>
        <taxon>eudicotyledons</taxon>
        <taxon>Gunneridae</taxon>
        <taxon>Pentapetalae</taxon>
        <taxon>rosids</taxon>
        <taxon>fabids</taxon>
        <taxon>Fabales</taxon>
        <taxon>Fabaceae</taxon>
        <taxon>Papilionoideae</taxon>
        <taxon>50 kb inversion clade</taxon>
        <taxon>NPAAA clade</taxon>
        <taxon>Hologalegina</taxon>
        <taxon>IRL clade</taxon>
        <taxon>Trifolieae</taxon>
        <taxon>Trifolium</taxon>
    </lineage>
</organism>
<dbReference type="Proteomes" id="UP000236291">
    <property type="component" value="Unassembled WGS sequence"/>
</dbReference>
<feature type="region of interest" description="Disordered" evidence="1">
    <location>
        <begin position="1"/>
        <end position="67"/>
    </location>
</feature>
<proteinExistence type="predicted"/>
<evidence type="ECO:0000313" key="3">
    <source>
        <dbReference type="Proteomes" id="UP000236291"/>
    </source>
</evidence>
<protein>
    <submittedName>
        <fullName evidence="2">Vacuolar amino acid transporter 1-like protein</fullName>
    </submittedName>
</protein>
<dbReference type="STRING" id="57577.A0A2K3LDV2"/>
<reference evidence="2 3" key="2">
    <citation type="journal article" date="2017" name="Front. Plant Sci.">
        <title>Gene Classification and Mining of Molecular Markers Useful in Red Clover (Trifolium pratense) Breeding.</title>
        <authorList>
            <person name="Istvanek J."/>
            <person name="Dluhosova J."/>
            <person name="Dluhos P."/>
            <person name="Patkova L."/>
            <person name="Nedelnik J."/>
            <person name="Repkova J."/>
        </authorList>
    </citation>
    <scope>NUCLEOTIDE SEQUENCE [LARGE SCALE GENOMIC DNA]</scope>
    <source>
        <strain evidence="3">cv. Tatra</strain>
        <tissue evidence="2">Young leaves</tissue>
    </source>
</reference>
<dbReference type="AlphaFoldDB" id="A0A2K3LDV2"/>
<feature type="compositionally biased region" description="Acidic residues" evidence="1">
    <location>
        <begin position="33"/>
        <end position="45"/>
    </location>
</feature>